<accession>A0ABD4TQK6</accession>
<dbReference type="Gene3D" id="1.10.10.10">
    <property type="entry name" value="Winged helix-like DNA-binding domain superfamily/Winged helix DNA-binding domain"/>
    <property type="match status" value="1"/>
</dbReference>
<sequence>MYMPTTHIVFVGNQKDRLIESISALREIPFSKLFLIVGEDKSHAGEQNIRKIARQIQTELKMLWDIEVKAIDKQSVLKAANQLFLMITEEKMNGNDVFLNTSGSTHTLSVGAYIAACMTRSKMITAIPKYDEQGEEIGIEDVLEIPVIPVDYPGEEQRHIITLIGEGVESLDSIIFMITPDIQKDSKEFRSERSRLSHHLSKLEEAGFIKKVKRGRNISIRLTELGRMLANMINSKLI</sequence>
<comment type="caution">
    <text evidence="3">The sequence shown here is derived from an EMBL/GenBank/DDBJ whole genome shotgun (WGS) entry which is preliminary data.</text>
</comment>
<evidence type="ECO:0000313" key="3">
    <source>
        <dbReference type="EMBL" id="MCQ1539570.1"/>
    </source>
</evidence>
<dbReference type="SUPFAM" id="SSF46785">
    <property type="entry name" value="Winged helix' DNA-binding domain"/>
    <property type="match status" value="1"/>
</dbReference>
<dbReference type="InterPro" id="IPR036390">
    <property type="entry name" value="WH_DNA-bd_sf"/>
</dbReference>
<name>A0ABD4TQK6_9EURY</name>
<feature type="domain" description="HFX-2341-like N-terminal" evidence="1">
    <location>
        <begin position="6"/>
        <end position="126"/>
    </location>
</feature>
<dbReference type="InterPro" id="IPR011991">
    <property type="entry name" value="ArsR-like_HTH"/>
</dbReference>
<dbReference type="Pfam" id="PF22665">
    <property type="entry name" value="WHD_DUF6293"/>
    <property type="match status" value="1"/>
</dbReference>
<dbReference type="InterPro" id="IPR036388">
    <property type="entry name" value="WH-like_DNA-bd_sf"/>
</dbReference>
<dbReference type="InterPro" id="IPR046260">
    <property type="entry name" value="HFX_2341-like_N"/>
</dbReference>
<dbReference type="Gene3D" id="3.40.50.10770">
    <property type="entry name" value="Hypothetical protein VC1899 like domain (Restriction endonuclease-like)"/>
    <property type="match status" value="1"/>
</dbReference>
<protein>
    <submittedName>
        <fullName evidence="3">ArsR family transcriptional regulator</fullName>
    </submittedName>
</protein>
<dbReference type="Proteomes" id="UP001524383">
    <property type="component" value="Unassembled WGS sequence"/>
</dbReference>
<keyword evidence="4" id="KW-1185">Reference proteome</keyword>
<reference evidence="3 4" key="1">
    <citation type="submission" date="2019-08" db="EMBL/GenBank/DDBJ databases">
        <authorList>
            <person name="Chen S.-C."/>
            <person name="Lai M.-C."/>
            <person name="You Y.-T."/>
        </authorList>
    </citation>
    <scope>NUCLEOTIDE SEQUENCE [LARGE SCALE GENOMIC DNA]</scope>
    <source>
        <strain evidence="3 4">P2F9704a</strain>
    </source>
</reference>
<gene>
    <name evidence="3" type="ORF">FTO68_11350</name>
</gene>
<dbReference type="InterPro" id="IPR054162">
    <property type="entry name" value="DUF6293_C"/>
</dbReference>
<organism evidence="3 4">
    <name type="scientific">Methanocalculus taiwanensis</name>
    <dbReference type="NCBI Taxonomy" id="106207"/>
    <lineage>
        <taxon>Archaea</taxon>
        <taxon>Methanobacteriati</taxon>
        <taxon>Methanobacteriota</taxon>
        <taxon>Stenosarchaea group</taxon>
        <taxon>Methanomicrobia</taxon>
        <taxon>Methanomicrobiales</taxon>
        <taxon>Methanocalculaceae</taxon>
        <taxon>Methanocalculus</taxon>
    </lineage>
</organism>
<dbReference type="EMBL" id="VOTZ01000041">
    <property type="protein sequence ID" value="MCQ1539570.1"/>
    <property type="molecule type" value="Genomic_DNA"/>
</dbReference>
<evidence type="ECO:0000259" key="2">
    <source>
        <dbReference type="Pfam" id="PF22665"/>
    </source>
</evidence>
<feature type="domain" description="DUF6293" evidence="2">
    <location>
        <begin position="144"/>
        <end position="232"/>
    </location>
</feature>
<proteinExistence type="predicted"/>
<dbReference type="AlphaFoldDB" id="A0ABD4TQK6"/>
<dbReference type="CDD" id="cd00090">
    <property type="entry name" value="HTH_ARSR"/>
    <property type="match status" value="1"/>
</dbReference>
<dbReference type="Pfam" id="PF19810">
    <property type="entry name" value="HFX_2341_N"/>
    <property type="match status" value="1"/>
</dbReference>
<evidence type="ECO:0000259" key="1">
    <source>
        <dbReference type="Pfam" id="PF19810"/>
    </source>
</evidence>
<evidence type="ECO:0000313" key="4">
    <source>
        <dbReference type="Proteomes" id="UP001524383"/>
    </source>
</evidence>